<reference evidence="2" key="1">
    <citation type="journal article" date="2019" name="Int. J. Syst. Evol. Microbiol.">
        <title>The Global Catalogue of Microorganisms (GCM) 10K type strain sequencing project: providing services to taxonomists for standard genome sequencing and annotation.</title>
        <authorList>
            <consortium name="The Broad Institute Genomics Platform"/>
            <consortium name="The Broad Institute Genome Sequencing Center for Infectious Disease"/>
            <person name="Wu L."/>
            <person name="Ma J."/>
        </authorList>
    </citation>
    <scope>NUCLEOTIDE SEQUENCE [LARGE SCALE GENOMIC DNA]</scope>
    <source>
        <strain evidence="2">KCTC 52490</strain>
    </source>
</reference>
<dbReference type="Proteomes" id="UP001597512">
    <property type="component" value="Unassembled WGS sequence"/>
</dbReference>
<dbReference type="RefSeq" id="WP_381506303.1">
    <property type="nucleotide sequence ID" value="NZ_JBHUOM010000023.1"/>
</dbReference>
<name>A0ABW6ANE1_9BACT</name>
<keyword evidence="2" id="KW-1185">Reference proteome</keyword>
<gene>
    <name evidence="1" type="ORF">ACFS25_24520</name>
</gene>
<evidence type="ECO:0008006" key="3">
    <source>
        <dbReference type="Google" id="ProtNLM"/>
    </source>
</evidence>
<sequence length="70" mass="7891">MWTITHFPAAMRSLNPTTRAKAIEIANHMLKQGQLDNGRIVAISVDEARRWARLGSSEREWAILGARTFA</sequence>
<accession>A0ABW6ANE1</accession>
<evidence type="ECO:0000313" key="2">
    <source>
        <dbReference type="Proteomes" id="UP001597512"/>
    </source>
</evidence>
<comment type="caution">
    <text evidence="1">The sequence shown here is derived from an EMBL/GenBank/DDBJ whole genome shotgun (WGS) entry which is preliminary data.</text>
</comment>
<proteinExistence type="predicted"/>
<protein>
    <recommendedName>
        <fullName evidence="3">DUF2188 domain-containing protein</fullName>
    </recommendedName>
</protein>
<organism evidence="1 2">
    <name type="scientific">Spirosoma flavum</name>
    <dbReference type="NCBI Taxonomy" id="2048557"/>
    <lineage>
        <taxon>Bacteria</taxon>
        <taxon>Pseudomonadati</taxon>
        <taxon>Bacteroidota</taxon>
        <taxon>Cytophagia</taxon>
        <taxon>Cytophagales</taxon>
        <taxon>Cytophagaceae</taxon>
        <taxon>Spirosoma</taxon>
    </lineage>
</organism>
<evidence type="ECO:0000313" key="1">
    <source>
        <dbReference type="EMBL" id="MFD2936969.1"/>
    </source>
</evidence>
<dbReference type="EMBL" id="JBHUOM010000023">
    <property type="protein sequence ID" value="MFD2936969.1"/>
    <property type="molecule type" value="Genomic_DNA"/>
</dbReference>